<gene>
    <name evidence="1" type="ORF">BRAPAZ1V2_A08P31210.2</name>
</gene>
<evidence type="ECO:0000313" key="2">
    <source>
        <dbReference type="Proteomes" id="UP000694005"/>
    </source>
</evidence>
<dbReference type="Proteomes" id="UP000694005">
    <property type="component" value="Chromosome A08"/>
</dbReference>
<proteinExistence type="predicted"/>
<reference evidence="1 2" key="1">
    <citation type="submission" date="2021-07" db="EMBL/GenBank/DDBJ databases">
        <authorList>
            <consortium name="Genoscope - CEA"/>
            <person name="William W."/>
        </authorList>
    </citation>
    <scope>NUCLEOTIDE SEQUENCE [LARGE SCALE GENOMIC DNA]</scope>
</reference>
<sequence length="177" mass="20584">MNIVRLMDIVRSPYKVLTALKCSRNVGARYIWILDSVKSELNAERNKLDSRIEELASELDEKHFLSEKMVAELESEQSFQSLEYNNLAAALGTILIFEFQKKHTDVETSVNHCRVNDKGYTEENNLLLIIVLKSELESSMARSRALADRNDEMSVKLEEYKIPLMRMKQRRRQNPAF</sequence>
<dbReference type="Gramene" id="A08p31210.2_BraZ1">
    <property type="protein sequence ID" value="A08p31210.2_BraZ1.CDS"/>
    <property type="gene ID" value="A08g31210.2_BraZ1"/>
</dbReference>
<evidence type="ECO:0000313" key="1">
    <source>
        <dbReference type="EMBL" id="CAG7899455.1"/>
    </source>
</evidence>
<organism evidence="1 2">
    <name type="scientific">Brassica campestris</name>
    <name type="common">Field mustard</name>
    <dbReference type="NCBI Taxonomy" id="3711"/>
    <lineage>
        <taxon>Eukaryota</taxon>
        <taxon>Viridiplantae</taxon>
        <taxon>Streptophyta</taxon>
        <taxon>Embryophyta</taxon>
        <taxon>Tracheophyta</taxon>
        <taxon>Spermatophyta</taxon>
        <taxon>Magnoliopsida</taxon>
        <taxon>eudicotyledons</taxon>
        <taxon>Gunneridae</taxon>
        <taxon>Pentapetalae</taxon>
        <taxon>rosids</taxon>
        <taxon>malvids</taxon>
        <taxon>Brassicales</taxon>
        <taxon>Brassicaceae</taxon>
        <taxon>Brassiceae</taxon>
        <taxon>Brassica</taxon>
    </lineage>
</organism>
<name>A0A8D9M794_BRACM</name>
<dbReference type="EMBL" id="LS974624">
    <property type="protein sequence ID" value="CAG7899455.1"/>
    <property type="molecule type" value="Genomic_DNA"/>
</dbReference>
<accession>A0A8D9M794</accession>
<dbReference type="AlphaFoldDB" id="A0A8D9M794"/>
<protein>
    <submittedName>
        <fullName evidence="1">Uncharacterized protein</fullName>
    </submittedName>
</protein>